<feature type="transmembrane region" description="Helical" evidence="1">
    <location>
        <begin position="55"/>
        <end position="73"/>
    </location>
</feature>
<dbReference type="WBParaSite" id="maker-PairedContig_3528-snap-gene-0.19-mRNA-1">
    <property type="protein sequence ID" value="maker-PairedContig_3528-snap-gene-0.19-mRNA-1"/>
    <property type="gene ID" value="maker-PairedContig_3528-snap-gene-0.19"/>
</dbReference>
<evidence type="ECO:0000256" key="1">
    <source>
        <dbReference type="SAM" id="Phobius"/>
    </source>
</evidence>
<dbReference type="AlphaFoldDB" id="A0A1I8EPA7"/>
<reference evidence="2" key="1">
    <citation type="submission" date="2016-11" db="UniProtKB">
        <authorList>
            <consortium name="WormBaseParasite"/>
        </authorList>
    </citation>
    <scope>IDENTIFICATION</scope>
    <source>
        <strain evidence="2">pt0022</strain>
    </source>
</reference>
<keyword evidence="1" id="KW-1133">Transmembrane helix</keyword>
<protein>
    <submittedName>
        <fullName evidence="2">Uncharacterized protein</fullName>
    </submittedName>
</protein>
<keyword evidence="1" id="KW-0812">Transmembrane</keyword>
<name>A0A1I8EPA7_WUCBA</name>
<proteinExistence type="predicted"/>
<sequence>MIIKTKTGIKNVREMMTTTSPEEDLKALLKAMKASSLESEQSETSFCTTNYNPSLVAVAAFGLMNNFNMYFISYKSWPTILSGLIACLQSTLVYEWFNLHGMKLTRKEQIYFDEKNILETSKRLDFNLPPVTDDLTPGNVTEERKSLLAELFRNEKDEEMQRWYQMHYGNVYEHAKKAERERKTMQEVAKKQDKIN</sequence>
<organism evidence="2">
    <name type="scientific">Wuchereria bancrofti</name>
    <dbReference type="NCBI Taxonomy" id="6293"/>
    <lineage>
        <taxon>Eukaryota</taxon>
        <taxon>Metazoa</taxon>
        <taxon>Ecdysozoa</taxon>
        <taxon>Nematoda</taxon>
        <taxon>Chromadorea</taxon>
        <taxon>Rhabditida</taxon>
        <taxon>Spirurina</taxon>
        <taxon>Spiruromorpha</taxon>
        <taxon>Filarioidea</taxon>
        <taxon>Onchocercidae</taxon>
        <taxon>Wuchereria</taxon>
    </lineage>
</organism>
<feature type="transmembrane region" description="Helical" evidence="1">
    <location>
        <begin position="79"/>
        <end position="97"/>
    </location>
</feature>
<keyword evidence="1" id="KW-0472">Membrane</keyword>
<evidence type="ECO:0000313" key="2">
    <source>
        <dbReference type="WBParaSite" id="maker-PairedContig_3528-snap-gene-0.19-mRNA-1"/>
    </source>
</evidence>
<accession>A0A1I8EPA7</accession>